<sequence length="62" mass="6950">QVIQAQRDNSRIGKAPSRTHLGVATRAEGSSPGKKKEREFTQTDIEHVIVDLAQQRQITRNP</sequence>
<name>A0A1M6YUM2_9BURK</name>
<dbReference type="AlphaFoldDB" id="A0A1M6YUM2"/>
<accession>A0A1M6YUM2</accession>
<protein>
    <submittedName>
        <fullName evidence="2">Uncharacterized protein</fullName>
    </submittedName>
</protein>
<feature type="non-terminal residue" evidence="2">
    <location>
        <position position="1"/>
    </location>
</feature>
<evidence type="ECO:0000313" key="3">
    <source>
        <dbReference type="Proteomes" id="UP000184395"/>
    </source>
</evidence>
<organism evidence="2 3">
    <name type="scientific">Paraburkholderia terricola</name>
    <dbReference type="NCBI Taxonomy" id="169427"/>
    <lineage>
        <taxon>Bacteria</taxon>
        <taxon>Pseudomonadati</taxon>
        <taxon>Pseudomonadota</taxon>
        <taxon>Betaproteobacteria</taxon>
        <taxon>Burkholderiales</taxon>
        <taxon>Burkholderiaceae</taxon>
        <taxon>Paraburkholderia</taxon>
    </lineage>
</organism>
<dbReference type="Proteomes" id="UP000184395">
    <property type="component" value="Unassembled WGS sequence"/>
</dbReference>
<dbReference type="EMBL" id="FRAB01000078">
    <property type="protein sequence ID" value="SHL21795.1"/>
    <property type="molecule type" value="Genomic_DNA"/>
</dbReference>
<reference evidence="2 3" key="1">
    <citation type="submission" date="2016-11" db="EMBL/GenBank/DDBJ databases">
        <authorList>
            <person name="Jaros S."/>
            <person name="Januszkiewicz K."/>
            <person name="Wedrychowicz H."/>
        </authorList>
    </citation>
    <scope>NUCLEOTIDE SEQUENCE [LARGE SCALE GENOMIC DNA]</scope>
    <source>
        <strain evidence="2 3">LMG 20594</strain>
    </source>
</reference>
<evidence type="ECO:0000313" key="2">
    <source>
        <dbReference type="EMBL" id="SHL21795.1"/>
    </source>
</evidence>
<proteinExistence type="predicted"/>
<feature type="region of interest" description="Disordered" evidence="1">
    <location>
        <begin position="1"/>
        <end position="42"/>
    </location>
</feature>
<gene>
    <name evidence="2" type="ORF">SAMN05192548_107812</name>
</gene>
<evidence type="ECO:0000256" key="1">
    <source>
        <dbReference type="SAM" id="MobiDB-lite"/>
    </source>
</evidence>